<gene>
    <name evidence="1" type="ORF">NQ176_g4255</name>
</gene>
<evidence type="ECO:0000313" key="1">
    <source>
        <dbReference type="EMBL" id="KAJ2977637.1"/>
    </source>
</evidence>
<dbReference type="EMBL" id="JANJQO010000452">
    <property type="protein sequence ID" value="KAJ2977637.1"/>
    <property type="molecule type" value="Genomic_DNA"/>
</dbReference>
<keyword evidence="2" id="KW-1185">Reference proteome</keyword>
<name>A0ACC1NEC5_9HYPO</name>
<sequence length="374" mass="40961">MPNTNNLPGSMANMAISPIPGTATSTYSGSTISLPIARQQTNPADGMGGVAIKKEGWASVKEAKNFIQPWKQKFLILRKESLDFHKAEGGKVSYTIYLKDVLNVGRVETNGIIFEIKRRNDSASNSPGDDDGHTKTLQIKVKTDDELYEWIDLIYGASPNMGGVSNPTNFSHAIHVGFDSQTGQFTGLPPEWSKLLNSSAITKEDYYRNPQAVFEVLDFYTDLAKRAENPARWLLALLARSNPSINVFGTGDCSASIVARYAYCVSPVFNPVYRTSTRTLNAKLLGCWSNSDKSSRPLDETYFFAGLNDNGDCMCGEMISFNSQFVSTAACAANQKQSASVYSLADDVTLYFQFRDVGCFPNNALLTVDATSIT</sequence>
<proteinExistence type="predicted"/>
<accession>A0ACC1NEC5</accession>
<protein>
    <submittedName>
        <fullName evidence="1">Uncharacterized protein</fullName>
    </submittedName>
</protein>
<organism evidence="1 2">
    <name type="scientific">Zarea fungicola</name>
    <dbReference type="NCBI Taxonomy" id="93591"/>
    <lineage>
        <taxon>Eukaryota</taxon>
        <taxon>Fungi</taxon>
        <taxon>Dikarya</taxon>
        <taxon>Ascomycota</taxon>
        <taxon>Pezizomycotina</taxon>
        <taxon>Sordariomycetes</taxon>
        <taxon>Hypocreomycetidae</taxon>
        <taxon>Hypocreales</taxon>
        <taxon>Cordycipitaceae</taxon>
        <taxon>Zarea</taxon>
    </lineage>
</organism>
<dbReference type="Proteomes" id="UP001143910">
    <property type="component" value="Unassembled WGS sequence"/>
</dbReference>
<evidence type="ECO:0000313" key="2">
    <source>
        <dbReference type="Proteomes" id="UP001143910"/>
    </source>
</evidence>
<comment type="caution">
    <text evidence="1">The sequence shown here is derived from an EMBL/GenBank/DDBJ whole genome shotgun (WGS) entry which is preliminary data.</text>
</comment>
<reference evidence="1" key="1">
    <citation type="submission" date="2022-08" db="EMBL/GenBank/DDBJ databases">
        <title>Genome Sequence of Lecanicillium fungicola.</title>
        <authorList>
            <person name="Buettner E."/>
        </authorList>
    </citation>
    <scope>NUCLEOTIDE SEQUENCE</scope>
    <source>
        <strain evidence="1">Babe33</strain>
    </source>
</reference>